<feature type="transmembrane region" description="Helical" evidence="6">
    <location>
        <begin position="360"/>
        <end position="377"/>
    </location>
</feature>
<dbReference type="InterPro" id="IPR001902">
    <property type="entry name" value="SLC26A/SulP_fam"/>
</dbReference>
<feature type="transmembrane region" description="Helical" evidence="6">
    <location>
        <begin position="398"/>
        <end position="424"/>
    </location>
</feature>
<proteinExistence type="predicted"/>
<protein>
    <submittedName>
        <fullName evidence="8">SulP family inorganic anion transporter</fullName>
    </submittedName>
</protein>
<feature type="transmembrane region" description="Helical" evidence="6">
    <location>
        <begin position="265"/>
        <end position="284"/>
    </location>
</feature>
<evidence type="ECO:0000256" key="2">
    <source>
        <dbReference type="ARBA" id="ARBA00022692"/>
    </source>
</evidence>
<evidence type="ECO:0000256" key="1">
    <source>
        <dbReference type="ARBA" id="ARBA00004141"/>
    </source>
</evidence>
<accession>A0ABZ2F2P6</accession>
<name>A0ABZ2F2P6_METCP</name>
<organism evidence="8 9">
    <name type="scientific">Methylococcus capsulatus</name>
    <dbReference type="NCBI Taxonomy" id="414"/>
    <lineage>
        <taxon>Bacteria</taxon>
        <taxon>Pseudomonadati</taxon>
        <taxon>Pseudomonadota</taxon>
        <taxon>Gammaproteobacteria</taxon>
        <taxon>Methylococcales</taxon>
        <taxon>Methylococcaceae</taxon>
        <taxon>Methylococcus</taxon>
    </lineage>
</organism>
<gene>
    <name evidence="8" type="ORF">N4J17_13570</name>
</gene>
<keyword evidence="3 6" id="KW-1133">Transmembrane helix</keyword>
<dbReference type="Proteomes" id="UP001359308">
    <property type="component" value="Chromosome"/>
</dbReference>
<dbReference type="InterPro" id="IPR011547">
    <property type="entry name" value="SLC26A/SulP_dom"/>
</dbReference>
<sequence>MVRKHLAYYLAHLRYDIPAGIVVFLVALPLCLGIALASGAPLLSGVVAGIIGGLVVAWTSGSQLSVSGPAAGLTVIVMQGIEKLGGFEHFLLAVILAGLMQLALGFLKAGTLGAYFPSSVIKGMLSAIGLILITKQLPHAVGYGHDIMGEETYLPQDVQGTFSELLHAMGSISPGATVVSAVAIAIMVLWESRIIRSVPLLAQIPGPLVAIAWAVAFNVSMAGSSWEIAPEHMVQLPDIRGFEDLAGRLVFPDFSRIMDPTVHTLAFTIAVVASIETLLSLEAVDKLDPLKRVAPTNRELKAQGIGNLLAGLLGGLPITAVIVRSSANINAGGRTKVACFVHGLLLLVSVSFLARYFNHVPLAVLAAILLMTGYKLAKPAMVAEMYRKGGGQFIPFAVTVMAILATDLLKGIAIGVACGLYYVIRTNFHAAISLTRHGNHYLLRLRKDVSFLNKALLREQLDQVEPDSELIIDGAYAEFVDHDILETIENFVEAARDDRIVVHLKNLKAAHGQVGRDSKSSGADSKSRQGDAGQVPLYKISG</sequence>
<evidence type="ECO:0000256" key="5">
    <source>
        <dbReference type="SAM" id="MobiDB-lite"/>
    </source>
</evidence>
<keyword evidence="4 6" id="KW-0472">Membrane</keyword>
<evidence type="ECO:0000256" key="4">
    <source>
        <dbReference type="ARBA" id="ARBA00023136"/>
    </source>
</evidence>
<keyword evidence="2 6" id="KW-0812">Transmembrane</keyword>
<evidence type="ECO:0000256" key="6">
    <source>
        <dbReference type="SAM" id="Phobius"/>
    </source>
</evidence>
<feature type="transmembrane region" description="Helical" evidence="6">
    <location>
        <begin position="90"/>
        <end position="116"/>
    </location>
</feature>
<feature type="transmembrane region" description="Helical" evidence="6">
    <location>
        <begin position="21"/>
        <end position="40"/>
    </location>
</feature>
<evidence type="ECO:0000313" key="9">
    <source>
        <dbReference type="Proteomes" id="UP001359308"/>
    </source>
</evidence>
<feature type="region of interest" description="Disordered" evidence="5">
    <location>
        <begin position="512"/>
        <end position="542"/>
    </location>
</feature>
<keyword evidence="9" id="KW-1185">Reference proteome</keyword>
<feature type="transmembrane region" description="Helical" evidence="6">
    <location>
        <begin position="335"/>
        <end position="354"/>
    </location>
</feature>
<evidence type="ECO:0000259" key="7">
    <source>
        <dbReference type="PROSITE" id="PS50801"/>
    </source>
</evidence>
<evidence type="ECO:0000256" key="3">
    <source>
        <dbReference type="ARBA" id="ARBA00022989"/>
    </source>
</evidence>
<evidence type="ECO:0000313" key="8">
    <source>
        <dbReference type="EMBL" id="WWF01483.1"/>
    </source>
</evidence>
<dbReference type="RefSeq" id="WP_198321953.1">
    <property type="nucleotide sequence ID" value="NZ_CP104311.1"/>
</dbReference>
<dbReference type="Pfam" id="PF00916">
    <property type="entry name" value="Sulfate_transp"/>
    <property type="match status" value="1"/>
</dbReference>
<reference evidence="8 9" key="1">
    <citation type="submission" date="2022-09" db="EMBL/GenBank/DDBJ databases">
        <authorList>
            <person name="Giprobiosintez L."/>
        </authorList>
    </citation>
    <scope>NUCLEOTIDE SEQUENCE [LARGE SCALE GENOMIC DNA]</scope>
    <source>
        <strain evidence="9">VKPM-B-12549 (GBS-15)</strain>
    </source>
</reference>
<feature type="transmembrane region" description="Helical" evidence="6">
    <location>
        <begin position="172"/>
        <end position="190"/>
    </location>
</feature>
<feature type="transmembrane region" description="Helical" evidence="6">
    <location>
        <begin position="304"/>
        <end position="323"/>
    </location>
</feature>
<dbReference type="InterPro" id="IPR002645">
    <property type="entry name" value="STAS_dom"/>
</dbReference>
<feature type="domain" description="STAS" evidence="7">
    <location>
        <begin position="430"/>
        <end position="542"/>
    </location>
</feature>
<dbReference type="PANTHER" id="PTHR11814">
    <property type="entry name" value="SULFATE TRANSPORTER"/>
    <property type="match status" value="1"/>
</dbReference>
<dbReference type="EMBL" id="CP104311">
    <property type="protein sequence ID" value="WWF01483.1"/>
    <property type="molecule type" value="Genomic_DNA"/>
</dbReference>
<dbReference type="PROSITE" id="PS50801">
    <property type="entry name" value="STAS"/>
    <property type="match status" value="1"/>
</dbReference>
<feature type="transmembrane region" description="Helical" evidence="6">
    <location>
        <begin position="46"/>
        <end position="78"/>
    </location>
</feature>
<comment type="subcellular location">
    <subcellularLocation>
        <location evidence="1">Membrane</location>
        <topology evidence="1">Multi-pass membrane protein</topology>
    </subcellularLocation>
</comment>
<dbReference type="SUPFAM" id="SSF52091">
    <property type="entry name" value="SpoIIaa-like"/>
    <property type="match status" value="1"/>
</dbReference>
<feature type="compositionally biased region" description="Basic and acidic residues" evidence="5">
    <location>
        <begin position="514"/>
        <end position="529"/>
    </location>
</feature>
<dbReference type="InterPro" id="IPR036513">
    <property type="entry name" value="STAS_dom_sf"/>
</dbReference>